<dbReference type="PANTHER" id="PTHR46112">
    <property type="entry name" value="AMINOPEPTIDASE"/>
    <property type="match status" value="1"/>
</dbReference>
<dbReference type="CDD" id="cd01066">
    <property type="entry name" value="APP_MetAP"/>
    <property type="match status" value="1"/>
</dbReference>
<dbReference type="GO" id="GO:0004177">
    <property type="term" value="F:aminopeptidase activity"/>
    <property type="evidence" value="ECO:0007669"/>
    <property type="project" value="UniProtKB-KW"/>
</dbReference>
<dbReference type="InterPro" id="IPR000994">
    <property type="entry name" value="Pept_M24"/>
</dbReference>
<dbReference type="Proteomes" id="UP000584867">
    <property type="component" value="Unassembled WGS sequence"/>
</dbReference>
<evidence type="ECO:0000259" key="1">
    <source>
        <dbReference type="Pfam" id="PF00557"/>
    </source>
</evidence>
<dbReference type="Pfam" id="PF00557">
    <property type="entry name" value="Peptidase_M24"/>
    <property type="match status" value="1"/>
</dbReference>
<dbReference type="RefSeq" id="WP_184259924.1">
    <property type="nucleotide sequence ID" value="NZ_JACHIO010000027.1"/>
</dbReference>
<keyword evidence="2" id="KW-0031">Aminopeptidase</keyword>
<dbReference type="InterPro" id="IPR050659">
    <property type="entry name" value="Peptidase_M24B"/>
</dbReference>
<keyword evidence="2" id="KW-0378">Hydrolase</keyword>
<dbReference type="SUPFAM" id="SSF55920">
    <property type="entry name" value="Creatinase/aminopeptidase"/>
    <property type="match status" value="1"/>
</dbReference>
<gene>
    <name evidence="2" type="ORF">HDF15_004766</name>
</gene>
<dbReference type="InterPro" id="IPR036005">
    <property type="entry name" value="Creatinase/aminopeptidase-like"/>
</dbReference>
<accession>A0A7W7ZVE2</accession>
<name>A0A7W7ZVE2_9BACT</name>
<dbReference type="Gene3D" id="3.90.230.10">
    <property type="entry name" value="Creatinase/methionine aminopeptidase superfamily"/>
    <property type="match status" value="1"/>
</dbReference>
<comment type="caution">
    <text evidence="2">The sequence shown here is derived from an EMBL/GenBank/DDBJ whole genome shotgun (WGS) entry which is preliminary data.</text>
</comment>
<reference evidence="2 3" key="1">
    <citation type="submission" date="2020-08" db="EMBL/GenBank/DDBJ databases">
        <title>Genomic Encyclopedia of Type Strains, Phase IV (KMG-V): Genome sequencing to study the core and pangenomes of soil and plant-associated prokaryotes.</title>
        <authorList>
            <person name="Whitman W."/>
        </authorList>
    </citation>
    <scope>NUCLEOTIDE SEQUENCE [LARGE SCALE GENOMIC DNA]</scope>
    <source>
        <strain evidence="2 3">X5P3</strain>
    </source>
</reference>
<dbReference type="EMBL" id="JACHIO010000027">
    <property type="protein sequence ID" value="MBB5066389.1"/>
    <property type="molecule type" value="Genomic_DNA"/>
</dbReference>
<sequence length="229" mass="26180">MTVTEDQRAAELLEAQTKAAQLFREVEARGLVRPGITESRLNEEIYTLAKELFGISTYWHKRIVRAGKNTLLPYAENPPDLALGEDDILFLDLGPVFEQWEADFGRTFVLGSDPAKLKMQRDIAQAFAEGKKHFQETPDITSSELFHYAHSLAAKFGWEFGGPIAGHLIGQFPHERIADDKVTLYVHPKSNLTMRSQDEEGRQRHWILEIHFVDRERQIGGFFEELLTV</sequence>
<evidence type="ECO:0000313" key="2">
    <source>
        <dbReference type="EMBL" id="MBB5066389.1"/>
    </source>
</evidence>
<organism evidence="2 3">
    <name type="scientific">Granulicella mallensis</name>
    <dbReference type="NCBI Taxonomy" id="940614"/>
    <lineage>
        <taxon>Bacteria</taxon>
        <taxon>Pseudomonadati</taxon>
        <taxon>Acidobacteriota</taxon>
        <taxon>Terriglobia</taxon>
        <taxon>Terriglobales</taxon>
        <taxon>Acidobacteriaceae</taxon>
        <taxon>Granulicella</taxon>
    </lineage>
</organism>
<keyword evidence="2" id="KW-0645">Protease</keyword>
<feature type="domain" description="Peptidase M24" evidence="1">
    <location>
        <begin position="12"/>
        <end position="176"/>
    </location>
</feature>
<dbReference type="AlphaFoldDB" id="A0A7W7ZVE2"/>
<evidence type="ECO:0000313" key="3">
    <source>
        <dbReference type="Proteomes" id="UP000584867"/>
    </source>
</evidence>
<dbReference type="PANTHER" id="PTHR46112:SF2">
    <property type="entry name" value="XAA-PRO AMINOPEPTIDASE P-RELATED"/>
    <property type="match status" value="1"/>
</dbReference>
<proteinExistence type="predicted"/>
<protein>
    <submittedName>
        <fullName evidence="2">Xaa-Pro aminopeptidase</fullName>
    </submittedName>
</protein>